<proteinExistence type="predicted"/>
<reference evidence="2" key="3">
    <citation type="submission" date="2015-04" db="UniProtKB">
        <authorList>
            <consortium name="EnsemblPlants"/>
        </authorList>
    </citation>
    <scope>IDENTIFICATION</scope>
    <source>
        <strain evidence="2">cv. Jemalong A17</strain>
    </source>
</reference>
<evidence type="ECO:0000313" key="1">
    <source>
        <dbReference type="EMBL" id="AES65068.1"/>
    </source>
</evidence>
<evidence type="ECO:0000313" key="3">
    <source>
        <dbReference type="Proteomes" id="UP000002051"/>
    </source>
</evidence>
<accession>G7IMX3</accession>
<protein>
    <submittedName>
        <fullName evidence="1 2">Uncharacterized protein</fullName>
    </submittedName>
</protein>
<dbReference type="Proteomes" id="UP000002051">
    <property type="component" value="Chromosome 2"/>
</dbReference>
<sequence length="63" mass="7323">MKLHNLSRFHNLEANKIDSSPLKAFHPSHSTYSSRICKLYNRDINSNNNSKILFLFRSKPFSG</sequence>
<gene>
    <name evidence="1" type="ordered locus">MTR_2g034970</name>
</gene>
<evidence type="ECO:0000313" key="2">
    <source>
        <dbReference type="EnsemblPlants" id="AES65068"/>
    </source>
</evidence>
<name>G7IMX3_MEDTR</name>
<keyword evidence="3" id="KW-1185">Reference proteome</keyword>
<organism evidence="1 3">
    <name type="scientific">Medicago truncatula</name>
    <name type="common">Barrel medic</name>
    <name type="synonym">Medicago tribuloides</name>
    <dbReference type="NCBI Taxonomy" id="3880"/>
    <lineage>
        <taxon>Eukaryota</taxon>
        <taxon>Viridiplantae</taxon>
        <taxon>Streptophyta</taxon>
        <taxon>Embryophyta</taxon>
        <taxon>Tracheophyta</taxon>
        <taxon>Spermatophyta</taxon>
        <taxon>Magnoliopsida</taxon>
        <taxon>eudicotyledons</taxon>
        <taxon>Gunneridae</taxon>
        <taxon>Pentapetalae</taxon>
        <taxon>rosids</taxon>
        <taxon>fabids</taxon>
        <taxon>Fabales</taxon>
        <taxon>Fabaceae</taxon>
        <taxon>Papilionoideae</taxon>
        <taxon>50 kb inversion clade</taxon>
        <taxon>NPAAA clade</taxon>
        <taxon>Hologalegina</taxon>
        <taxon>IRL clade</taxon>
        <taxon>Trifolieae</taxon>
        <taxon>Medicago</taxon>
    </lineage>
</organism>
<dbReference type="EnsemblPlants" id="AES65068">
    <property type="protein sequence ID" value="AES65068"/>
    <property type="gene ID" value="MTR_2g034970"/>
</dbReference>
<dbReference type="EMBL" id="CM001218">
    <property type="protein sequence ID" value="AES65068.1"/>
    <property type="molecule type" value="Genomic_DNA"/>
</dbReference>
<reference evidence="1 3" key="1">
    <citation type="journal article" date="2011" name="Nature">
        <title>The Medicago genome provides insight into the evolution of rhizobial symbioses.</title>
        <authorList>
            <person name="Young N.D."/>
            <person name="Debelle F."/>
            <person name="Oldroyd G.E."/>
            <person name="Geurts R."/>
            <person name="Cannon S.B."/>
            <person name="Udvardi M.K."/>
            <person name="Benedito V.A."/>
            <person name="Mayer K.F."/>
            <person name="Gouzy J."/>
            <person name="Schoof H."/>
            <person name="Van de Peer Y."/>
            <person name="Proost S."/>
            <person name="Cook D.R."/>
            <person name="Meyers B.C."/>
            <person name="Spannagl M."/>
            <person name="Cheung F."/>
            <person name="De Mita S."/>
            <person name="Krishnakumar V."/>
            <person name="Gundlach H."/>
            <person name="Zhou S."/>
            <person name="Mudge J."/>
            <person name="Bharti A.K."/>
            <person name="Murray J.D."/>
            <person name="Naoumkina M.A."/>
            <person name="Rosen B."/>
            <person name="Silverstein K.A."/>
            <person name="Tang H."/>
            <person name="Rombauts S."/>
            <person name="Zhao P.X."/>
            <person name="Zhou P."/>
            <person name="Barbe V."/>
            <person name="Bardou P."/>
            <person name="Bechner M."/>
            <person name="Bellec A."/>
            <person name="Berger A."/>
            <person name="Berges H."/>
            <person name="Bidwell S."/>
            <person name="Bisseling T."/>
            <person name="Choisne N."/>
            <person name="Couloux A."/>
            <person name="Denny R."/>
            <person name="Deshpande S."/>
            <person name="Dai X."/>
            <person name="Doyle J.J."/>
            <person name="Dudez A.M."/>
            <person name="Farmer A.D."/>
            <person name="Fouteau S."/>
            <person name="Franken C."/>
            <person name="Gibelin C."/>
            <person name="Gish J."/>
            <person name="Goldstein S."/>
            <person name="Gonzalez A.J."/>
            <person name="Green P.J."/>
            <person name="Hallab A."/>
            <person name="Hartog M."/>
            <person name="Hua A."/>
            <person name="Humphray S.J."/>
            <person name="Jeong D.H."/>
            <person name="Jing Y."/>
            <person name="Jocker A."/>
            <person name="Kenton S.M."/>
            <person name="Kim D.J."/>
            <person name="Klee K."/>
            <person name="Lai H."/>
            <person name="Lang C."/>
            <person name="Lin S."/>
            <person name="Macmil S.L."/>
            <person name="Magdelenat G."/>
            <person name="Matthews L."/>
            <person name="McCorrison J."/>
            <person name="Monaghan E.L."/>
            <person name="Mun J.H."/>
            <person name="Najar F.Z."/>
            <person name="Nicholson C."/>
            <person name="Noirot C."/>
            <person name="O'Bleness M."/>
            <person name="Paule C.R."/>
            <person name="Poulain J."/>
            <person name="Prion F."/>
            <person name="Qin B."/>
            <person name="Qu C."/>
            <person name="Retzel E.F."/>
            <person name="Riddle C."/>
            <person name="Sallet E."/>
            <person name="Samain S."/>
            <person name="Samson N."/>
            <person name="Sanders I."/>
            <person name="Saurat O."/>
            <person name="Scarpelli C."/>
            <person name="Schiex T."/>
            <person name="Segurens B."/>
            <person name="Severin A.J."/>
            <person name="Sherrier D.J."/>
            <person name="Shi R."/>
            <person name="Sims S."/>
            <person name="Singer S.R."/>
            <person name="Sinharoy S."/>
            <person name="Sterck L."/>
            <person name="Viollet A."/>
            <person name="Wang B.B."/>
            <person name="Wang K."/>
            <person name="Wang M."/>
            <person name="Wang X."/>
            <person name="Warfsmann J."/>
            <person name="Weissenbach J."/>
            <person name="White D.D."/>
            <person name="White J.D."/>
            <person name="Wiley G.B."/>
            <person name="Wincker P."/>
            <person name="Xing Y."/>
            <person name="Yang L."/>
            <person name="Yao Z."/>
            <person name="Ying F."/>
            <person name="Zhai J."/>
            <person name="Zhou L."/>
            <person name="Zuber A."/>
            <person name="Denarie J."/>
            <person name="Dixon R.A."/>
            <person name="May G.D."/>
            <person name="Schwartz D.C."/>
            <person name="Rogers J."/>
            <person name="Quetier F."/>
            <person name="Town C.D."/>
            <person name="Roe B.A."/>
        </authorList>
    </citation>
    <scope>NUCLEOTIDE SEQUENCE [LARGE SCALE GENOMIC DNA]</scope>
    <source>
        <strain evidence="1">A17</strain>
        <strain evidence="2 3">cv. Jemalong A17</strain>
    </source>
</reference>
<dbReference type="AlphaFoldDB" id="G7IMX3"/>
<reference evidence="1 3" key="2">
    <citation type="journal article" date="2014" name="BMC Genomics">
        <title>An improved genome release (version Mt4.0) for the model legume Medicago truncatula.</title>
        <authorList>
            <person name="Tang H."/>
            <person name="Krishnakumar V."/>
            <person name="Bidwell S."/>
            <person name="Rosen B."/>
            <person name="Chan A."/>
            <person name="Zhou S."/>
            <person name="Gentzbittel L."/>
            <person name="Childs K.L."/>
            <person name="Yandell M."/>
            <person name="Gundlach H."/>
            <person name="Mayer K.F."/>
            <person name="Schwartz D.C."/>
            <person name="Town C.D."/>
        </authorList>
    </citation>
    <scope>GENOME REANNOTATION</scope>
    <source>
        <strain evidence="2 3">cv. Jemalong A17</strain>
    </source>
</reference>
<dbReference type="HOGENOM" id="CLU_2889116_0_0_1"/>
<dbReference type="PaxDb" id="3880-AES65068"/>